<dbReference type="InterPro" id="IPR050327">
    <property type="entry name" value="Proton-linked_MCT"/>
</dbReference>
<keyword evidence="5" id="KW-1185">Reference proteome</keyword>
<dbReference type="Pfam" id="PF07690">
    <property type="entry name" value="MFS_1"/>
    <property type="match status" value="1"/>
</dbReference>
<feature type="transmembrane region" description="Helical" evidence="2">
    <location>
        <begin position="175"/>
        <end position="195"/>
    </location>
</feature>
<evidence type="ECO:0000259" key="3">
    <source>
        <dbReference type="PROSITE" id="PS50850"/>
    </source>
</evidence>
<feature type="domain" description="Major facilitator superfamily (MFS) profile" evidence="3">
    <location>
        <begin position="17"/>
        <end position="393"/>
    </location>
</feature>
<dbReference type="Proteomes" id="UP000694397">
    <property type="component" value="Chromosome 7"/>
</dbReference>
<proteinExistence type="predicted"/>
<comment type="subcellular location">
    <subcellularLocation>
        <location evidence="1">Membrane</location>
        <topology evidence="1">Multi-pass membrane protein</topology>
    </subcellularLocation>
</comment>
<organism evidence="4 5">
    <name type="scientific">Scleropages formosus</name>
    <name type="common">Asian bonytongue</name>
    <name type="synonym">Osteoglossum formosum</name>
    <dbReference type="NCBI Taxonomy" id="113540"/>
    <lineage>
        <taxon>Eukaryota</taxon>
        <taxon>Metazoa</taxon>
        <taxon>Chordata</taxon>
        <taxon>Craniata</taxon>
        <taxon>Vertebrata</taxon>
        <taxon>Euteleostomi</taxon>
        <taxon>Actinopterygii</taxon>
        <taxon>Neopterygii</taxon>
        <taxon>Teleostei</taxon>
        <taxon>Osteoglossocephala</taxon>
        <taxon>Osteoglossomorpha</taxon>
        <taxon>Osteoglossiformes</taxon>
        <taxon>Osteoglossidae</taxon>
        <taxon>Scleropages</taxon>
    </lineage>
</organism>
<dbReference type="PANTHER" id="PTHR11360">
    <property type="entry name" value="MONOCARBOXYLATE TRANSPORTER"/>
    <property type="match status" value="1"/>
</dbReference>
<dbReference type="PANTHER" id="PTHR11360:SF255">
    <property type="entry name" value="MONOCARBOXYLATE TRANSPORTER 2"/>
    <property type="match status" value="1"/>
</dbReference>
<dbReference type="PROSITE" id="PS50850">
    <property type="entry name" value="MFS"/>
    <property type="match status" value="1"/>
</dbReference>
<evidence type="ECO:0000256" key="2">
    <source>
        <dbReference type="SAM" id="Phobius"/>
    </source>
</evidence>
<feature type="transmembrane region" description="Helical" evidence="2">
    <location>
        <begin position="144"/>
        <end position="163"/>
    </location>
</feature>
<dbReference type="AlphaFoldDB" id="A0A8C9VDT2"/>
<protein>
    <submittedName>
        <fullName evidence="4">Si:dkey-246g23.4</fullName>
    </submittedName>
</protein>
<gene>
    <name evidence="4" type="primary">si:dkey-246g23.4</name>
</gene>
<evidence type="ECO:0000313" key="4">
    <source>
        <dbReference type="Ensembl" id="ENSSFOP00015047465.1"/>
    </source>
</evidence>
<name>A0A8C9VDT2_SCLFO</name>
<dbReference type="GeneTree" id="ENSGT00940000164450"/>
<feature type="transmembrane region" description="Helical" evidence="2">
    <location>
        <begin position="215"/>
        <end position="236"/>
    </location>
</feature>
<feature type="transmembrane region" description="Helical" evidence="2">
    <location>
        <begin position="16"/>
        <end position="38"/>
    </location>
</feature>
<dbReference type="InterPro" id="IPR036259">
    <property type="entry name" value="MFS_trans_sf"/>
</dbReference>
<dbReference type="Ensembl" id="ENSSFOT00015058741.1">
    <property type="protein sequence ID" value="ENSSFOP00015047465.1"/>
    <property type="gene ID" value="ENSSFOG00015022589.2"/>
</dbReference>
<feature type="transmembrane region" description="Helical" evidence="2">
    <location>
        <begin position="85"/>
        <end position="104"/>
    </location>
</feature>
<feature type="transmembrane region" description="Helical" evidence="2">
    <location>
        <begin position="58"/>
        <end position="78"/>
    </location>
</feature>
<keyword evidence="2" id="KW-0472">Membrane</keyword>
<dbReference type="GO" id="GO:0016020">
    <property type="term" value="C:membrane"/>
    <property type="evidence" value="ECO:0007669"/>
    <property type="project" value="UniProtKB-SubCell"/>
</dbReference>
<evidence type="ECO:0000256" key="1">
    <source>
        <dbReference type="ARBA" id="ARBA00004141"/>
    </source>
</evidence>
<accession>A0A8C9VDT2</accession>
<keyword evidence="2" id="KW-0812">Transmembrane</keyword>
<feature type="transmembrane region" description="Helical" evidence="2">
    <location>
        <begin position="110"/>
        <end position="137"/>
    </location>
</feature>
<dbReference type="InterPro" id="IPR020846">
    <property type="entry name" value="MFS_dom"/>
</dbReference>
<reference evidence="4" key="3">
    <citation type="submission" date="2025-09" db="UniProtKB">
        <authorList>
            <consortium name="Ensembl"/>
        </authorList>
    </citation>
    <scope>IDENTIFICATION</scope>
</reference>
<reference evidence="4" key="2">
    <citation type="submission" date="2025-08" db="UniProtKB">
        <authorList>
            <consortium name="Ensembl"/>
        </authorList>
    </citation>
    <scope>IDENTIFICATION</scope>
</reference>
<dbReference type="InterPro" id="IPR011701">
    <property type="entry name" value="MFS"/>
</dbReference>
<evidence type="ECO:0000313" key="5">
    <source>
        <dbReference type="Proteomes" id="UP000694397"/>
    </source>
</evidence>
<reference evidence="4 5" key="1">
    <citation type="submission" date="2019-04" db="EMBL/GenBank/DDBJ databases">
        <authorList>
            <consortium name="Wellcome Sanger Institute Data Sharing"/>
        </authorList>
    </citation>
    <scope>NUCLEOTIDE SEQUENCE [LARGE SCALE GENOMIC DNA]</scope>
</reference>
<dbReference type="Gene3D" id="1.20.1250.20">
    <property type="entry name" value="MFS general substrate transporter like domains"/>
    <property type="match status" value="1"/>
</dbReference>
<feature type="transmembrane region" description="Helical" evidence="2">
    <location>
        <begin position="280"/>
        <end position="301"/>
    </location>
</feature>
<keyword evidence="2" id="KW-1133">Transmembrane helix</keyword>
<dbReference type="GO" id="GO:0008028">
    <property type="term" value="F:monocarboxylic acid transmembrane transporter activity"/>
    <property type="evidence" value="ECO:0007669"/>
    <property type="project" value="TreeGrafter"/>
</dbReference>
<sequence>MEKRFSAQGSAPDGGYGWLVLASAFFVFGLTFGIVKAFGVFYVEINQYFATSATEASWITSIAVATVHIGAPIGAVLSTRYGHRAVVMAGGLLAGVGMVGGSLSQNLVQLYMTVGFLSGLGYAICWTPTMTMLALYFERRRPMANGLASAGECIMTFLITPFFQLLVDWYSWRGAMLVLAGLELNLSVCGALLRAVLQKKVLHYVDYTLITNKRFIIYSLSGVFAALGFFAPALFLVPYARSRGVEEYQAASLMSISAAFDLTGRLACGWIANLRLWETIKLLMGTMTMLGAVLLMCPLAKSFSELAIFSAAYGLTFGATVSIHITVLVEVVGVAQLGSALSFFMLIRSSGGLLGPPIAGTHPPETKQLHNVCSSMCGETCSSCSLHRILQLM</sequence>
<dbReference type="SUPFAM" id="SSF103473">
    <property type="entry name" value="MFS general substrate transporter"/>
    <property type="match status" value="1"/>
</dbReference>